<sequence>MVIVKSIMIVIGKSISLMSALMETSMLKKLEVRLPAFKREQGAGPLNPAMATNTLPFTKDILEFKIPKDFKQPKMRLYEKTTAPMDFLNDFGY</sequence>
<accession>A0A6J5Y464</accession>
<dbReference type="Proteomes" id="UP000507245">
    <property type="component" value="Unassembled WGS sequence"/>
</dbReference>
<evidence type="ECO:0000313" key="3">
    <source>
        <dbReference type="Proteomes" id="UP000507222"/>
    </source>
</evidence>
<gene>
    <name evidence="1" type="ORF">CURHAP_LOCUS49406</name>
    <name evidence="2" type="ORF">ORAREDHAP_LOCUS48829</name>
</gene>
<dbReference type="EMBL" id="CAEKDK010000008">
    <property type="protein sequence ID" value="CAB4289814.1"/>
    <property type="molecule type" value="Genomic_DNA"/>
</dbReference>
<protein>
    <submittedName>
        <fullName evidence="2">Uncharacterized protein</fullName>
    </submittedName>
</protein>
<reference evidence="2 3" key="2">
    <citation type="submission" date="2020-05" db="EMBL/GenBank/DDBJ databases">
        <authorList>
            <person name="Campoy J."/>
            <person name="Schneeberger K."/>
            <person name="Spophaly S."/>
        </authorList>
    </citation>
    <scope>NUCLEOTIDE SEQUENCE [LARGE SCALE GENOMIC DNA]</scope>
    <source>
        <strain evidence="2">PruArmRojPasFocal</strain>
    </source>
</reference>
<organism evidence="2 4">
    <name type="scientific">Prunus armeniaca</name>
    <name type="common">Apricot</name>
    <name type="synonym">Armeniaca vulgaris</name>
    <dbReference type="NCBI Taxonomy" id="36596"/>
    <lineage>
        <taxon>Eukaryota</taxon>
        <taxon>Viridiplantae</taxon>
        <taxon>Streptophyta</taxon>
        <taxon>Embryophyta</taxon>
        <taxon>Tracheophyta</taxon>
        <taxon>Spermatophyta</taxon>
        <taxon>Magnoliopsida</taxon>
        <taxon>eudicotyledons</taxon>
        <taxon>Gunneridae</taxon>
        <taxon>Pentapetalae</taxon>
        <taxon>rosids</taxon>
        <taxon>fabids</taxon>
        <taxon>Rosales</taxon>
        <taxon>Rosaceae</taxon>
        <taxon>Amygdaloideae</taxon>
        <taxon>Amygdaleae</taxon>
        <taxon>Prunus</taxon>
    </lineage>
</organism>
<name>A0A6J5Y464_PRUAR</name>
<dbReference type="Proteomes" id="UP000507222">
    <property type="component" value="Unassembled WGS sequence"/>
</dbReference>
<evidence type="ECO:0000313" key="1">
    <source>
        <dbReference type="EMBL" id="CAB4289814.1"/>
    </source>
</evidence>
<evidence type="ECO:0000313" key="4">
    <source>
        <dbReference type="Proteomes" id="UP000507245"/>
    </source>
</evidence>
<reference evidence="4" key="1">
    <citation type="journal article" date="2020" name="Genome Biol.">
        <title>Gamete binning: chromosome-level and haplotype-resolved genome assembly enabled by high-throughput single-cell sequencing of gamete genomes.</title>
        <authorList>
            <person name="Campoy J.A."/>
            <person name="Sun H."/>
            <person name="Goel M."/>
            <person name="Jiao W.-B."/>
            <person name="Folz-Donahue K."/>
            <person name="Wang N."/>
            <person name="Rubio M."/>
            <person name="Liu C."/>
            <person name="Kukat C."/>
            <person name="Ruiz D."/>
            <person name="Huettel B."/>
            <person name="Schneeberger K."/>
        </authorList>
    </citation>
    <scope>NUCLEOTIDE SEQUENCE [LARGE SCALE GENOMIC DNA]</scope>
    <source>
        <strain evidence="4">cv. Rojo Pasion</strain>
    </source>
</reference>
<proteinExistence type="predicted"/>
<dbReference type="AlphaFoldDB" id="A0A6J5Y464"/>
<dbReference type="EMBL" id="CAEKKB010000008">
    <property type="protein sequence ID" value="CAB4320201.1"/>
    <property type="molecule type" value="Genomic_DNA"/>
</dbReference>
<keyword evidence="4" id="KW-1185">Reference proteome</keyword>
<evidence type="ECO:0000313" key="2">
    <source>
        <dbReference type="EMBL" id="CAB4320201.1"/>
    </source>
</evidence>